<dbReference type="OrthoDB" id="10069349at2759"/>
<dbReference type="SUPFAM" id="SSF56399">
    <property type="entry name" value="ADP-ribosylation"/>
    <property type="match status" value="1"/>
</dbReference>
<dbReference type="EMBL" id="CAJOBA010006951">
    <property type="protein sequence ID" value="CAF3788242.1"/>
    <property type="molecule type" value="Genomic_DNA"/>
</dbReference>
<evidence type="ECO:0000313" key="3">
    <source>
        <dbReference type="EMBL" id="CAF1178402.1"/>
    </source>
</evidence>
<evidence type="ECO:0000259" key="1">
    <source>
        <dbReference type="PROSITE" id="PS50127"/>
    </source>
</evidence>
<name>A0A814UP67_9BILA</name>
<dbReference type="AlphaFoldDB" id="A0A814UP67"/>
<evidence type="ECO:0000313" key="6">
    <source>
        <dbReference type="Proteomes" id="UP000663829"/>
    </source>
</evidence>
<dbReference type="EMBL" id="CAJNOK010006942">
    <property type="protein sequence ID" value="CAF1019584.1"/>
    <property type="molecule type" value="Genomic_DNA"/>
</dbReference>
<dbReference type="PROSITE" id="PS51996">
    <property type="entry name" value="TR_MART"/>
    <property type="match status" value="1"/>
</dbReference>
<feature type="domain" description="UBC core" evidence="1">
    <location>
        <begin position="396"/>
        <end position="547"/>
    </location>
</feature>
<dbReference type="Gene3D" id="3.90.176.10">
    <property type="entry name" value="Toxin ADP-ribosyltransferase, Chain A, domain 1"/>
    <property type="match status" value="1"/>
</dbReference>
<organism evidence="3 6">
    <name type="scientific">Didymodactylos carnosus</name>
    <dbReference type="NCBI Taxonomy" id="1234261"/>
    <lineage>
        <taxon>Eukaryota</taxon>
        <taxon>Metazoa</taxon>
        <taxon>Spiralia</taxon>
        <taxon>Gnathifera</taxon>
        <taxon>Rotifera</taxon>
        <taxon>Eurotatoria</taxon>
        <taxon>Bdelloidea</taxon>
        <taxon>Philodinida</taxon>
        <taxon>Philodinidae</taxon>
        <taxon>Didymodactylos</taxon>
    </lineage>
</organism>
<dbReference type="EMBL" id="CAJOBC010007775">
    <property type="protein sequence ID" value="CAF3942595.1"/>
    <property type="molecule type" value="Genomic_DNA"/>
</dbReference>
<dbReference type="InterPro" id="IPR050113">
    <property type="entry name" value="Ub_conjugating_enzyme"/>
</dbReference>
<evidence type="ECO:0000313" key="5">
    <source>
        <dbReference type="EMBL" id="CAF3942595.1"/>
    </source>
</evidence>
<sequence>MSIQNSTMLKLENLKLIWLDENFTDTSEEHCRLLLVRGEKLIPYRTKPFTEFQLCYNYISSLDKNTSKMFLVVSSLLEKKKRIKFSKLPQVKPIYLFNSYSETNHHPKLLYNPNTIDLRRDLELSEQMTPQIEPDVSFSHVNPETSVLQQIVKEILVRLPKNVQAKQDLIECCESFYKTNPAQLKMIHNFNDEYDRFTPCNWYTRPNFRLHSILNRTCISENIDLIFKLRYFISDLYSQLKYLYYQQLSKRPLYTSVYRGKRMTMDEFQKLKDNIGGLICTNSFLSTTTCRDIALMYCGSDIEELKSHKKVSVVFKIETDTTSMMTKPYANITQWSFKPDEEEVLFSMGAIFKIMAVEQSNDNIWGIQLALVKEEEKFEQGIINDCLTRITVPEFSRQTRIIKRLSTALKFKCQLPIKSAGPVDPANLLDWEAVIFGPLNTPYENGEFRVSISFREMYPLWQPKCSMKTTVYHPNISASNGSICMRSLSNAGWRPAMTVQEILYGIYDLLQRPNGDDYLEQDIANLLKQNKDEFNRRANEYTVKHAIPSISKTFGKNSLS</sequence>
<dbReference type="InterPro" id="IPR016135">
    <property type="entry name" value="UBQ-conjugating_enzyme/RWD"/>
</dbReference>
<proteinExistence type="predicted"/>
<dbReference type="Proteomes" id="UP000663829">
    <property type="component" value="Unassembled WGS sequence"/>
</dbReference>
<dbReference type="Pfam" id="PF00179">
    <property type="entry name" value="UQ_con"/>
    <property type="match status" value="1"/>
</dbReference>
<keyword evidence="6" id="KW-1185">Reference proteome</keyword>
<gene>
    <name evidence="3" type="ORF">GPM918_LOCUS22565</name>
    <name evidence="2" type="ORF">OVA965_LOCUS15436</name>
    <name evidence="5" type="ORF">SRO942_LOCUS22564</name>
    <name evidence="4" type="ORF">TMI583_LOCUS15442</name>
</gene>
<dbReference type="Proteomes" id="UP000681722">
    <property type="component" value="Unassembled WGS sequence"/>
</dbReference>
<evidence type="ECO:0000313" key="4">
    <source>
        <dbReference type="EMBL" id="CAF3788242.1"/>
    </source>
</evidence>
<comment type="caution">
    <text evidence="3">The sequence shown here is derived from an EMBL/GenBank/DDBJ whole genome shotgun (WGS) entry which is preliminary data.</text>
</comment>
<dbReference type="Proteomes" id="UP000682733">
    <property type="component" value="Unassembled WGS sequence"/>
</dbReference>
<dbReference type="Proteomes" id="UP000677228">
    <property type="component" value="Unassembled WGS sequence"/>
</dbReference>
<evidence type="ECO:0000313" key="2">
    <source>
        <dbReference type="EMBL" id="CAF1019584.1"/>
    </source>
</evidence>
<dbReference type="PANTHER" id="PTHR24067">
    <property type="entry name" value="UBIQUITIN-CONJUGATING ENZYME E2"/>
    <property type="match status" value="1"/>
</dbReference>
<dbReference type="SUPFAM" id="SSF54495">
    <property type="entry name" value="UBC-like"/>
    <property type="match status" value="1"/>
</dbReference>
<protein>
    <recommendedName>
        <fullName evidence="1">UBC core domain-containing protein</fullName>
    </recommendedName>
</protein>
<dbReference type="SMART" id="SM00212">
    <property type="entry name" value="UBCc"/>
    <property type="match status" value="1"/>
</dbReference>
<reference evidence="3" key="1">
    <citation type="submission" date="2021-02" db="EMBL/GenBank/DDBJ databases">
        <authorList>
            <person name="Nowell W R."/>
        </authorList>
    </citation>
    <scope>NUCLEOTIDE SEQUENCE</scope>
</reference>
<dbReference type="EMBL" id="CAJNOQ010007774">
    <property type="protein sequence ID" value="CAF1178402.1"/>
    <property type="molecule type" value="Genomic_DNA"/>
</dbReference>
<dbReference type="Gene3D" id="3.10.110.10">
    <property type="entry name" value="Ubiquitin Conjugating Enzyme"/>
    <property type="match status" value="1"/>
</dbReference>
<dbReference type="PROSITE" id="PS50127">
    <property type="entry name" value="UBC_2"/>
    <property type="match status" value="1"/>
</dbReference>
<accession>A0A814UP67</accession>
<dbReference type="InterPro" id="IPR000608">
    <property type="entry name" value="UBC"/>
</dbReference>